<dbReference type="Gene3D" id="3.40.190.10">
    <property type="entry name" value="Periplasmic binding protein-like II"/>
    <property type="match status" value="1"/>
</dbReference>
<comment type="similarity">
    <text evidence="3 6">Belongs to the MoeA family.</text>
</comment>
<feature type="domain" description="MoaB/Mog" evidence="7">
    <location>
        <begin position="169"/>
        <end position="311"/>
    </location>
</feature>
<dbReference type="EC" id="2.10.1.1" evidence="6"/>
<dbReference type="SUPFAM" id="SSF63867">
    <property type="entry name" value="MoeA C-terminal domain-like"/>
    <property type="match status" value="1"/>
</dbReference>
<keyword evidence="6" id="KW-0479">Metal-binding</keyword>
<dbReference type="InterPro" id="IPR036688">
    <property type="entry name" value="MoeA_C_domain_IV_sf"/>
</dbReference>
<dbReference type="InterPro" id="IPR005111">
    <property type="entry name" value="MoeA_C_domain_IV"/>
</dbReference>
<dbReference type="Gene3D" id="2.170.190.11">
    <property type="entry name" value="Molybdopterin biosynthesis moea protein, domain 3"/>
    <property type="match status" value="1"/>
</dbReference>
<dbReference type="InterPro" id="IPR001453">
    <property type="entry name" value="MoaB/Mog_dom"/>
</dbReference>
<dbReference type="InterPro" id="IPR036425">
    <property type="entry name" value="MoaB/Mog-like_dom_sf"/>
</dbReference>
<dbReference type="Proteomes" id="UP000005273">
    <property type="component" value="Unassembled WGS sequence"/>
</dbReference>
<sequence>MVREHISLKEAWELLKAHWGNRDFLVKNVPLSKSLGGLLAEDIASPVNVPHYPASAVDGYAVSSDSTARATAATPVALNTGQYQWVNTGAFVPPQYDSVVMVEDTSLKNDNLYVYISVPPGANLRPIGEDIVKGQIVAHFGDEVDPNLMALFYAVGLRELPLLSKPRAIFIPTGDEIVPRKPEESPDGLPPGKVMESNSIMLEGMFEQWKIPFVVGPHVKDDPEKLKEVLADAVNKYDLVLIGAGSAKGKRDFTANVIEQEGQLIFHWVLMRPGRPALLGTVKDKPVVGMPGFPMSTMVVAWSVVYPLLQLLMKGNFDENKILDEAMVVREKLSLPLLISHSSPQGISEWLRVKVVKLRGKKYAWPISGGSSSMRATADSDGFALIPPKIYECPKGKEIEVRLTKEVLWEKRVLFQGSDDPAVAQLVSFVRKRGADLVIRSVGSLGGLAALARGEAHLSAAHLLDPKDMSYNDTYIASFKPISDKWRRFLLFYRQQGFIVKKGNPKKISSIQDLARGDVRIVNRQPGAGTRVLLDSLLREEGIESASVKGYEDQTMTHLDASCRVAWGMADVALGIKFAADALGLDFIPITEEPYELVIPEEELTHPGIEALIDSVSDSKFIEKVKRMGGYRWPSSS</sequence>
<dbReference type="Gene3D" id="3.90.105.10">
    <property type="entry name" value="Molybdopterin biosynthesis moea protein, domain 2"/>
    <property type="match status" value="1"/>
</dbReference>
<keyword evidence="4 6" id="KW-0501">Molybdenum cofactor biosynthesis</keyword>
<dbReference type="NCBIfam" id="NF011068">
    <property type="entry name" value="PRK14498.1"/>
    <property type="match status" value="1"/>
</dbReference>
<dbReference type="SUPFAM" id="SSF53218">
    <property type="entry name" value="Molybdenum cofactor biosynthesis proteins"/>
    <property type="match status" value="1"/>
</dbReference>
<evidence type="ECO:0000256" key="3">
    <source>
        <dbReference type="ARBA" id="ARBA00010763"/>
    </source>
</evidence>
<name>A0A0T5XDH8_9BACT</name>
<dbReference type="SUPFAM" id="SSF53850">
    <property type="entry name" value="Periplasmic binding protein-like II"/>
    <property type="match status" value="1"/>
</dbReference>
<evidence type="ECO:0000259" key="7">
    <source>
        <dbReference type="SMART" id="SM00852"/>
    </source>
</evidence>
<keyword evidence="9" id="KW-1185">Reference proteome</keyword>
<dbReference type="SUPFAM" id="SSF63882">
    <property type="entry name" value="MoeA N-terminal region -like"/>
    <property type="match status" value="1"/>
</dbReference>
<dbReference type="EMBL" id="ACJX03000001">
    <property type="protein sequence ID" value="KRT36292.1"/>
    <property type="molecule type" value="Genomic_DNA"/>
</dbReference>
<evidence type="ECO:0000256" key="6">
    <source>
        <dbReference type="RuleBase" id="RU365090"/>
    </source>
</evidence>
<gene>
    <name evidence="8" type="ORF">HMPREF1705_03566</name>
</gene>
<evidence type="ECO:0000313" key="8">
    <source>
        <dbReference type="EMBL" id="KRT36292.1"/>
    </source>
</evidence>
<dbReference type="UniPathway" id="UPA00344"/>
<dbReference type="Pfam" id="PF12727">
    <property type="entry name" value="PBP_like"/>
    <property type="match status" value="1"/>
</dbReference>
<dbReference type="eggNOG" id="COG1910">
    <property type="taxonomic scope" value="Bacteria"/>
</dbReference>
<dbReference type="PANTHER" id="PTHR10192:SF16">
    <property type="entry name" value="MOLYBDOPTERIN MOLYBDENUMTRANSFERASE"/>
    <property type="match status" value="1"/>
</dbReference>
<dbReference type="InterPro" id="IPR005110">
    <property type="entry name" value="MoeA_linker/N"/>
</dbReference>
<comment type="cofactor">
    <cofactor evidence="6">
        <name>Mg(2+)</name>
        <dbReference type="ChEBI" id="CHEBI:18420"/>
    </cofactor>
</comment>
<evidence type="ECO:0000256" key="4">
    <source>
        <dbReference type="ARBA" id="ARBA00023150"/>
    </source>
</evidence>
<dbReference type="SMART" id="SM00852">
    <property type="entry name" value="MoCF_biosynth"/>
    <property type="match status" value="1"/>
</dbReference>
<comment type="function">
    <text evidence="1 6">Catalyzes the insertion of molybdate into adenylated molybdopterin with the concomitant release of AMP.</text>
</comment>
<dbReference type="Pfam" id="PF00994">
    <property type="entry name" value="MoCF_biosynth"/>
    <property type="match status" value="1"/>
</dbReference>
<dbReference type="OrthoDB" id="9804758at2"/>
<proteinExistence type="inferred from homology"/>
<keyword evidence="6" id="KW-0808">Transferase</keyword>
<dbReference type="STRING" id="592015.HMPREF1705_03566"/>
<keyword evidence="6" id="KW-0460">Magnesium</keyword>
<accession>A0A0T5XDH8</accession>
<organism evidence="8 9">
    <name type="scientific">Acetomicrobium hydrogeniformans ATCC BAA-1850</name>
    <dbReference type="NCBI Taxonomy" id="592015"/>
    <lineage>
        <taxon>Bacteria</taxon>
        <taxon>Thermotogati</taxon>
        <taxon>Synergistota</taxon>
        <taxon>Synergistia</taxon>
        <taxon>Synergistales</taxon>
        <taxon>Acetomicrobiaceae</taxon>
        <taxon>Acetomicrobium</taxon>
    </lineage>
</organism>
<evidence type="ECO:0000256" key="1">
    <source>
        <dbReference type="ARBA" id="ARBA00002901"/>
    </source>
</evidence>
<comment type="caution">
    <text evidence="8">The sequence shown here is derived from an EMBL/GenBank/DDBJ whole genome shotgun (WGS) entry which is preliminary data.</text>
</comment>
<evidence type="ECO:0000256" key="5">
    <source>
        <dbReference type="ARBA" id="ARBA00047317"/>
    </source>
</evidence>
<dbReference type="eggNOG" id="COG0303">
    <property type="taxonomic scope" value="Bacteria"/>
</dbReference>
<dbReference type="AlphaFoldDB" id="A0A0T5XDH8"/>
<dbReference type="InterPro" id="IPR036135">
    <property type="entry name" value="MoeA_linker/N_sf"/>
</dbReference>
<dbReference type="GO" id="GO:0046872">
    <property type="term" value="F:metal ion binding"/>
    <property type="evidence" value="ECO:0007669"/>
    <property type="project" value="UniProtKB-UniRule"/>
</dbReference>
<dbReference type="Gene3D" id="3.40.980.10">
    <property type="entry name" value="MoaB/Mog-like domain"/>
    <property type="match status" value="1"/>
</dbReference>
<dbReference type="Pfam" id="PF03454">
    <property type="entry name" value="MoeA_C"/>
    <property type="match status" value="1"/>
</dbReference>
<comment type="pathway">
    <text evidence="2 6">Cofactor biosynthesis; molybdopterin biosynthesis.</text>
</comment>
<dbReference type="InterPro" id="IPR038987">
    <property type="entry name" value="MoeA-like"/>
</dbReference>
<protein>
    <recommendedName>
        <fullName evidence="6">Molybdopterin molybdenumtransferase</fullName>
        <ecNumber evidence="6">2.10.1.1</ecNumber>
    </recommendedName>
</protein>
<dbReference type="InterPro" id="IPR024370">
    <property type="entry name" value="PBP_domain"/>
</dbReference>
<dbReference type="RefSeq" id="WP_009201016.1">
    <property type="nucleotide sequence ID" value="NZ_ACJX03000001.1"/>
</dbReference>
<reference evidence="9" key="1">
    <citation type="submission" date="2012-09" db="EMBL/GenBank/DDBJ databases">
        <authorList>
            <person name="Weinstock G."/>
            <person name="Sodergren E."/>
            <person name="Clifton S."/>
            <person name="Fulton L."/>
            <person name="Fulton B."/>
            <person name="Courtney L."/>
            <person name="Fronick C."/>
            <person name="Harrison M."/>
            <person name="Strong C."/>
            <person name="Farmer C."/>
            <person name="Delehaunty K."/>
            <person name="Markovic C."/>
            <person name="Hall O."/>
            <person name="Minx P."/>
            <person name="Tomlinson C."/>
            <person name="Mitreva M."/>
            <person name="Nelson J."/>
            <person name="Hou S."/>
            <person name="Wollam A."/>
            <person name="Pepin K.H."/>
            <person name="Johnson M."/>
            <person name="Bhonagiri V."/>
            <person name="Nash W.E."/>
            <person name="Suruliraj S."/>
            <person name="Warren W."/>
            <person name="Chinwalla A."/>
            <person name="Mardis E.R."/>
            <person name="Wilson R.K."/>
        </authorList>
    </citation>
    <scope>NUCLEOTIDE SEQUENCE [LARGE SCALE GENOMIC DNA]</scope>
    <source>
        <strain evidence="9">OS1</strain>
    </source>
</reference>
<dbReference type="CDD" id="cd00887">
    <property type="entry name" value="MoeA"/>
    <property type="match status" value="1"/>
</dbReference>
<comment type="catalytic activity">
    <reaction evidence="5">
        <text>adenylyl-molybdopterin + molybdate = Mo-molybdopterin + AMP + H(+)</text>
        <dbReference type="Rhea" id="RHEA:35047"/>
        <dbReference type="ChEBI" id="CHEBI:15378"/>
        <dbReference type="ChEBI" id="CHEBI:36264"/>
        <dbReference type="ChEBI" id="CHEBI:62727"/>
        <dbReference type="ChEBI" id="CHEBI:71302"/>
        <dbReference type="ChEBI" id="CHEBI:456215"/>
        <dbReference type="EC" id="2.10.1.1"/>
    </reaction>
</comment>
<dbReference type="Gene3D" id="2.40.340.10">
    <property type="entry name" value="MoeA, C-terminal, domain IV"/>
    <property type="match status" value="1"/>
</dbReference>
<dbReference type="Pfam" id="PF03453">
    <property type="entry name" value="MoeA_N"/>
    <property type="match status" value="1"/>
</dbReference>
<keyword evidence="6" id="KW-0500">Molybdenum</keyword>
<dbReference type="GO" id="GO:0061599">
    <property type="term" value="F:molybdopterin molybdotransferase activity"/>
    <property type="evidence" value="ECO:0007669"/>
    <property type="project" value="UniProtKB-UniRule"/>
</dbReference>
<dbReference type="GO" id="GO:0005829">
    <property type="term" value="C:cytosol"/>
    <property type="evidence" value="ECO:0007669"/>
    <property type="project" value="TreeGrafter"/>
</dbReference>
<evidence type="ECO:0000313" key="9">
    <source>
        <dbReference type="Proteomes" id="UP000005273"/>
    </source>
</evidence>
<dbReference type="GO" id="GO:0006777">
    <property type="term" value="P:Mo-molybdopterin cofactor biosynthetic process"/>
    <property type="evidence" value="ECO:0007669"/>
    <property type="project" value="UniProtKB-UniRule"/>
</dbReference>
<evidence type="ECO:0000256" key="2">
    <source>
        <dbReference type="ARBA" id="ARBA00005046"/>
    </source>
</evidence>
<dbReference type="PANTHER" id="PTHR10192">
    <property type="entry name" value="MOLYBDOPTERIN BIOSYNTHESIS PROTEIN"/>
    <property type="match status" value="1"/>
</dbReference>